<dbReference type="Pfam" id="PF00176">
    <property type="entry name" value="SNF2-rel_dom"/>
    <property type="match status" value="1"/>
</dbReference>
<name>A0A3P6V3S3_LITSI</name>
<dbReference type="Proteomes" id="UP000277928">
    <property type="component" value="Unassembled WGS sequence"/>
</dbReference>
<dbReference type="Gene3D" id="3.30.40.10">
    <property type="entry name" value="Zinc/RING finger domain, C3HC4 (zinc finger)"/>
    <property type="match status" value="1"/>
</dbReference>
<dbReference type="InterPro" id="IPR013083">
    <property type="entry name" value="Znf_RING/FYVE/PHD"/>
</dbReference>
<dbReference type="EMBL" id="UYRX01000872">
    <property type="protein sequence ID" value="VDK86818.1"/>
    <property type="molecule type" value="Genomic_DNA"/>
</dbReference>
<organism evidence="7 8">
    <name type="scientific">Litomosoides sigmodontis</name>
    <name type="common">Filarial nematode worm</name>
    <dbReference type="NCBI Taxonomy" id="42156"/>
    <lineage>
        <taxon>Eukaryota</taxon>
        <taxon>Metazoa</taxon>
        <taxon>Ecdysozoa</taxon>
        <taxon>Nematoda</taxon>
        <taxon>Chromadorea</taxon>
        <taxon>Rhabditida</taxon>
        <taxon>Spirurina</taxon>
        <taxon>Spiruromorpha</taxon>
        <taxon>Filarioidea</taxon>
        <taxon>Onchocercidae</taxon>
        <taxon>Litomosoides</taxon>
    </lineage>
</organism>
<dbReference type="PROSITE" id="PS50089">
    <property type="entry name" value="ZF_RING_2"/>
    <property type="match status" value="1"/>
</dbReference>
<dbReference type="InterPro" id="IPR000330">
    <property type="entry name" value="SNF2_N"/>
</dbReference>
<dbReference type="OrthoDB" id="423559at2759"/>
<dbReference type="SUPFAM" id="SSF52540">
    <property type="entry name" value="P-loop containing nucleoside triphosphate hydrolases"/>
    <property type="match status" value="2"/>
</dbReference>
<evidence type="ECO:0000259" key="5">
    <source>
        <dbReference type="PROSITE" id="PS50089"/>
    </source>
</evidence>
<sequence>MSRCARKAADNIQCISHDESVAFDCLSGDTQNTTFCFLGSTEVDSKDIDNIEAVRRLCGSRRRSVFGRWLTPKQKRLKLWVANVMFWQHTTGRLSEKKNRLLYTLSNLKWTRTFEMVATISDKGALKFSLFIKDNAVSHESNIYNVNDSVDVKTIIAMFFPSLVRAPISSTTLSLKVKENIDEFFESMRREPVKNWRISTGNIVAVLRPYQEDAIRFMISREDSSQQTTFLVEDDFVELPTVPRILYSPVTGSMSRQIHKPLFAECPPGIFGCLLEKISRGYVRKIVNVIMWSLFYFLNFSSYYEYNIVSCGILADEMGLGKTLEVIGLILSHQRGKGLPPIAQNMAIEVDTVKIIVGELISTVVAATDGYSALKDKMSSRYRRMFCYDNLEFMNPKRCKGNSALKPLTVTCTECSTICSQERVYWDRFCSHDIPFLCPECIHGKGRVYPIRSTLIIAPSTICHQWYEELKRHIRDDIKIDMYRGLVNDGYKHPEYLATQDVVICSFETLRQEVYFVEARPRLDSLRYGKRHHIAPTPLLAVEWWRVCIDEAQMVESTSCSVSLMCDGLKAVNRWCITGTPITNSVQDLYGLVRFLKIEPFCNECWWRNALFNLYKIGIGKPISDLFSKIMWRNTKKTVGYQMLLPSKNSNLTVLRFTPIEEQFYRATLSNCRLRVRYMPCLYGFNTPISSLHGKDFEKLMEPLQALRKFIVFPSLRFQESKANVNTEESLQEELFRISTQQAEVHQRNILMYYCGLAGLEWLCGNVTDAAKYYGGAISAMKDLDQMNHKLGLKGSRCAYRQLRSDKLQQIHIFSAILDLLRSGVEVRGINQKEAEAQLNSASTGYTEQTVSNLTQSYVAVGESFLKYQTTLSKAKSSIGWLSEAISLVNRVGQQHVFIDAVRTALENNGMPSVPASNLLGLNLYVVKRWDELIGCAEKVLSETKNITNNNIMEEKWVVILEAIIACHFSPTNEKSSKNCSLCVCNKNISHLESLLFIRGSKTFKDQNIDETGTAGEQKISSLEIIIRTFMGTLIRMQKGMQCNLVGLGKETVTQLEEFKSLLALSKRLYASANEYAAKIDEIRQCKLRLQYAAADDVTKYGSRLPINLIIQGTENNKRQSDLNALEIEKLKQSRCLAKLRYLSNLRSQRTHDCPICLTTVRDTWIVYPCAHYLCVSCFNRITRRNDTLLVCAVCRAKAYISQISYVQSKASEKNTHLLDVSNVRLKRSVSVKIDAIIRRIKSIRLRDPTSKTLLFTSLSMLINPLCLVLAENNINFRNFLGTNRQKILADFRLKPEIELLVMPMSSGAHGLNLTASNNIIFVEPQMDVSQIAQAIGRIDRIGQKKEMMVHHFVVYGSIEEQIYYKYSQDQNKDWTIQNIVHLLDLKDNNEDLMYEE</sequence>
<dbReference type="SMART" id="SM00184">
    <property type="entry name" value="RING"/>
    <property type="match status" value="1"/>
</dbReference>
<dbReference type="GO" id="GO:0005524">
    <property type="term" value="F:ATP binding"/>
    <property type="evidence" value="ECO:0007669"/>
    <property type="project" value="InterPro"/>
</dbReference>
<protein>
    <recommendedName>
        <fullName evidence="9">RING-type domain-containing protein</fullName>
    </recommendedName>
</protein>
<proteinExistence type="predicted"/>
<dbReference type="OMA" id="KAVFFCA"/>
<reference evidence="7 8" key="1">
    <citation type="submission" date="2018-08" db="EMBL/GenBank/DDBJ databases">
        <authorList>
            <person name="Laetsch R D."/>
            <person name="Stevens L."/>
            <person name="Kumar S."/>
            <person name="Blaxter L. M."/>
        </authorList>
    </citation>
    <scope>NUCLEOTIDE SEQUENCE [LARGE SCALE GENOMIC DNA]</scope>
</reference>
<dbReference type="Gene3D" id="3.40.50.300">
    <property type="entry name" value="P-loop containing nucleotide triphosphate hydrolases"/>
    <property type="match status" value="1"/>
</dbReference>
<dbReference type="InterPro" id="IPR038718">
    <property type="entry name" value="SNF2-like_sf"/>
</dbReference>
<gene>
    <name evidence="7" type="ORF">NLS_LOCUS7825</name>
</gene>
<dbReference type="InterPro" id="IPR027417">
    <property type="entry name" value="P-loop_NTPase"/>
</dbReference>
<dbReference type="PROSITE" id="PS51194">
    <property type="entry name" value="HELICASE_CTER"/>
    <property type="match status" value="1"/>
</dbReference>
<dbReference type="Pfam" id="PF00271">
    <property type="entry name" value="Helicase_C"/>
    <property type="match status" value="1"/>
</dbReference>
<dbReference type="STRING" id="42156.A0A3P6V3S3"/>
<dbReference type="InterPro" id="IPR001841">
    <property type="entry name" value="Znf_RING"/>
</dbReference>
<dbReference type="CDD" id="cd18070">
    <property type="entry name" value="DEXQc_SHPRH"/>
    <property type="match status" value="1"/>
</dbReference>
<evidence type="ECO:0000256" key="3">
    <source>
        <dbReference type="ARBA" id="ARBA00022833"/>
    </source>
</evidence>
<dbReference type="InterPro" id="IPR001650">
    <property type="entry name" value="Helicase_C-like"/>
</dbReference>
<evidence type="ECO:0000256" key="4">
    <source>
        <dbReference type="PROSITE-ProRule" id="PRU00175"/>
    </source>
</evidence>
<dbReference type="GO" id="GO:0006974">
    <property type="term" value="P:DNA damage response"/>
    <property type="evidence" value="ECO:0007669"/>
    <property type="project" value="TreeGrafter"/>
</dbReference>
<keyword evidence="8" id="KW-1185">Reference proteome</keyword>
<evidence type="ECO:0000256" key="2">
    <source>
        <dbReference type="ARBA" id="ARBA00022801"/>
    </source>
</evidence>
<dbReference type="CDD" id="cd18793">
    <property type="entry name" value="SF2_C_SNF"/>
    <property type="match status" value="1"/>
</dbReference>
<dbReference type="PANTHER" id="PTHR45865">
    <property type="entry name" value="E3 UBIQUITIN-PROTEIN LIGASE SHPRH FAMILY MEMBER"/>
    <property type="match status" value="1"/>
</dbReference>
<keyword evidence="1 4" id="KW-0863">Zinc-finger</keyword>
<keyword evidence="2" id="KW-0378">Hydrolase</keyword>
<keyword evidence="1 4" id="KW-0479">Metal-binding</keyword>
<accession>A0A3P6V3S3</accession>
<evidence type="ECO:0000313" key="7">
    <source>
        <dbReference type="EMBL" id="VDK86818.1"/>
    </source>
</evidence>
<evidence type="ECO:0000259" key="6">
    <source>
        <dbReference type="PROSITE" id="PS51194"/>
    </source>
</evidence>
<evidence type="ECO:0000256" key="1">
    <source>
        <dbReference type="ARBA" id="ARBA00022771"/>
    </source>
</evidence>
<feature type="domain" description="RING-type" evidence="5">
    <location>
        <begin position="1154"/>
        <end position="1196"/>
    </location>
</feature>
<dbReference type="GO" id="GO:0061630">
    <property type="term" value="F:ubiquitin protein ligase activity"/>
    <property type="evidence" value="ECO:0007669"/>
    <property type="project" value="TreeGrafter"/>
</dbReference>
<feature type="domain" description="Helicase C-terminal" evidence="6">
    <location>
        <begin position="1233"/>
        <end position="1394"/>
    </location>
</feature>
<dbReference type="GO" id="GO:0000209">
    <property type="term" value="P:protein polyubiquitination"/>
    <property type="evidence" value="ECO:0007669"/>
    <property type="project" value="TreeGrafter"/>
</dbReference>
<dbReference type="GO" id="GO:0005634">
    <property type="term" value="C:nucleus"/>
    <property type="evidence" value="ECO:0007669"/>
    <property type="project" value="TreeGrafter"/>
</dbReference>
<evidence type="ECO:0008006" key="9">
    <source>
        <dbReference type="Google" id="ProtNLM"/>
    </source>
</evidence>
<dbReference type="GO" id="GO:0016787">
    <property type="term" value="F:hydrolase activity"/>
    <property type="evidence" value="ECO:0007669"/>
    <property type="project" value="UniProtKB-KW"/>
</dbReference>
<dbReference type="PANTHER" id="PTHR45865:SF1">
    <property type="entry name" value="E3 UBIQUITIN-PROTEIN LIGASE SHPRH"/>
    <property type="match status" value="1"/>
</dbReference>
<dbReference type="GO" id="GO:0008270">
    <property type="term" value="F:zinc ion binding"/>
    <property type="evidence" value="ECO:0007669"/>
    <property type="project" value="UniProtKB-KW"/>
</dbReference>
<keyword evidence="3" id="KW-0862">Zinc</keyword>
<dbReference type="InterPro" id="IPR049730">
    <property type="entry name" value="SNF2/RAD54-like_C"/>
</dbReference>
<dbReference type="SMART" id="SM00487">
    <property type="entry name" value="DEXDc"/>
    <property type="match status" value="1"/>
</dbReference>
<dbReference type="InterPro" id="IPR014001">
    <property type="entry name" value="Helicase_ATP-bd"/>
</dbReference>
<evidence type="ECO:0000313" key="8">
    <source>
        <dbReference type="Proteomes" id="UP000277928"/>
    </source>
</evidence>
<dbReference type="InterPro" id="IPR052583">
    <property type="entry name" value="ATP-helicase/E3_Ub-Ligase"/>
</dbReference>
<dbReference type="Gene3D" id="3.40.50.10810">
    <property type="entry name" value="Tandem AAA-ATPase domain"/>
    <property type="match status" value="2"/>
</dbReference>
<dbReference type="SUPFAM" id="SSF57850">
    <property type="entry name" value="RING/U-box"/>
    <property type="match status" value="1"/>
</dbReference>